<proteinExistence type="predicted"/>
<accession>A0ABV1VQ72</accession>
<name>A0ABV1VQ72_9ACTN</name>
<reference evidence="2 3" key="1">
    <citation type="submission" date="2024-06" db="EMBL/GenBank/DDBJ databases">
        <title>The Natural Products Discovery Center: Release of the First 8490 Sequenced Strains for Exploring Actinobacteria Biosynthetic Diversity.</title>
        <authorList>
            <person name="Kalkreuter E."/>
            <person name="Kautsar S.A."/>
            <person name="Yang D."/>
            <person name="Bader C.D."/>
            <person name="Teijaro C.N."/>
            <person name="Fluegel L."/>
            <person name="Davis C.M."/>
            <person name="Simpson J.R."/>
            <person name="Lauterbach L."/>
            <person name="Steele A.D."/>
            <person name="Gui C."/>
            <person name="Meng S."/>
            <person name="Li G."/>
            <person name="Viehrig K."/>
            <person name="Ye F."/>
            <person name="Su P."/>
            <person name="Kiefer A.F."/>
            <person name="Nichols A."/>
            <person name="Cepeda A.J."/>
            <person name="Yan W."/>
            <person name="Fan B."/>
            <person name="Jiang Y."/>
            <person name="Adhikari A."/>
            <person name="Zheng C.-J."/>
            <person name="Schuster L."/>
            <person name="Cowan T.M."/>
            <person name="Smanski M.J."/>
            <person name="Chevrette M.G."/>
            <person name="De Carvalho L.P.S."/>
            <person name="Shen B."/>
        </authorList>
    </citation>
    <scope>NUCLEOTIDE SEQUENCE [LARGE SCALE GENOMIC DNA]</scope>
    <source>
        <strain evidence="2 3">NPDC000632</strain>
    </source>
</reference>
<gene>
    <name evidence="2" type="ORF">ABT322_33925</name>
</gene>
<dbReference type="Proteomes" id="UP001490330">
    <property type="component" value="Unassembled WGS sequence"/>
</dbReference>
<organism evidence="2 3">
    <name type="scientific">Streptomyces flaveolus</name>
    <dbReference type="NCBI Taxonomy" id="67297"/>
    <lineage>
        <taxon>Bacteria</taxon>
        <taxon>Bacillati</taxon>
        <taxon>Actinomycetota</taxon>
        <taxon>Actinomycetes</taxon>
        <taxon>Kitasatosporales</taxon>
        <taxon>Streptomycetaceae</taxon>
        <taxon>Streptomyces</taxon>
    </lineage>
</organism>
<dbReference type="EMBL" id="JBEPCV010000049">
    <property type="protein sequence ID" value="MER6908642.1"/>
    <property type="molecule type" value="Genomic_DNA"/>
</dbReference>
<evidence type="ECO:0000256" key="1">
    <source>
        <dbReference type="SAM" id="MobiDB-lite"/>
    </source>
</evidence>
<evidence type="ECO:0000313" key="3">
    <source>
        <dbReference type="Proteomes" id="UP001490330"/>
    </source>
</evidence>
<feature type="region of interest" description="Disordered" evidence="1">
    <location>
        <begin position="63"/>
        <end position="145"/>
    </location>
</feature>
<evidence type="ECO:0000313" key="2">
    <source>
        <dbReference type="EMBL" id="MER6908642.1"/>
    </source>
</evidence>
<comment type="caution">
    <text evidence="2">The sequence shown here is derived from an EMBL/GenBank/DDBJ whole genome shotgun (WGS) entry which is preliminary data.</text>
</comment>
<protein>
    <submittedName>
        <fullName evidence="2">Uncharacterized protein</fullName>
    </submittedName>
</protein>
<keyword evidence="3" id="KW-1185">Reference proteome</keyword>
<feature type="non-terminal residue" evidence="2">
    <location>
        <position position="145"/>
    </location>
</feature>
<sequence>MGFLDRLRGRQGGTGGADSESPAPHGDAPSTAGTPSTASPAEVPATAGVPAPPVAVAAWTALPPIQRSTGGRRPGVADAGFGGRLPTWQNPSFSGAPSPAVLDPAAGHGLLSGAFAEPARPGAESGPRTRGLPPASPAGAPAVQR</sequence>
<feature type="region of interest" description="Disordered" evidence="1">
    <location>
        <begin position="1"/>
        <end position="48"/>
    </location>
</feature>